<accession>Q01N63</accession>
<organism evidence="2">
    <name type="scientific">Solibacter usitatus (strain Ellin6076)</name>
    <dbReference type="NCBI Taxonomy" id="234267"/>
    <lineage>
        <taxon>Bacteria</taxon>
        <taxon>Pseudomonadati</taxon>
        <taxon>Acidobacteriota</taxon>
        <taxon>Terriglobia</taxon>
        <taxon>Bryobacterales</taxon>
        <taxon>Solibacteraceae</taxon>
        <taxon>Candidatus Solibacter</taxon>
    </lineage>
</organism>
<dbReference type="KEGG" id="sus:Acid_2404"/>
<reference evidence="2" key="1">
    <citation type="submission" date="2006-10" db="EMBL/GenBank/DDBJ databases">
        <title>Complete sequence of Solibacter usitatus Ellin6076.</title>
        <authorList>
            <consortium name="US DOE Joint Genome Institute"/>
            <person name="Copeland A."/>
            <person name="Lucas S."/>
            <person name="Lapidus A."/>
            <person name="Barry K."/>
            <person name="Detter J.C."/>
            <person name="Glavina del Rio T."/>
            <person name="Hammon N."/>
            <person name="Israni S."/>
            <person name="Dalin E."/>
            <person name="Tice H."/>
            <person name="Pitluck S."/>
            <person name="Thompson L.S."/>
            <person name="Brettin T."/>
            <person name="Bruce D."/>
            <person name="Han C."/>
            <person name="Tapia R."/>
            <person name="Gilna P."/>
            <person name="Schmutz J."/>
            <person name="Larimer F."/>
            <person name="Land M."/>
            <person name="Hauser L."/>
            <person name="Kyrpides N."/>
            <person name="Mikhailova N."/>
            <person name="Janssen P.H."/>
            <person name="Kuske C.R."/>
            <person name="Richardson P."/>
        </authorList>
    </citation>
    <scope>NUCLEOTIDE SEQUENCE</scope>
    <source>
        <strain evidence="2">Ellin6076</strain>
    </source>
</reference>
<dbReference type="EMBL" id="CP000473">
    <property type="protein sequence ID" value="ABJ83393.1"/>
    <property type="molecule type" value="Genomic_DNA"/>
</dbReference>
<gene>
    <name evidence="2" type="ordered locus">Acid_2404</name>
</gene>
<dbReference type="InParanoid" id="Q01N63"/>
<dbReference type="HOGENOM" id="CLU_1022705_0_0_0"/>
<dbReference type="InterPro" id="IPR029052">
    <property type="entry name" value="Metallo-depent_PP-like"/>
</dbReference>
<dbReference type="AlphaFoldDB" id="Q01N63"/>
<dbReference type="PANTHER" id="PTHR43143">
    <property type="entry name" value="METALLOPHOSPHOESTERASE, CALCINEURIN SUPERFAMILY"/>
    <property type="match status" value="1"/>
</dbReference>
<dbReference type="Pfam" id="PF00149">
    <property type="entry name" value="Metallophos"/>
    <property type="match status" value="1"/>
</dbReference>
<name>Q01N63_SOLUE</name>
<dbReference type="STRING" id="234267.Acid_2404"/>
<dbReference type="PANTHER" id="PTHR43143:SF1">
    <property type="entry name" value="SERINE_THREONINE-PROTEIN PHOSPHATASE CPPED1"/>
    <property type="match status" value="1"/>
</dbReference>
<dbReference type="GO" id="GO:0016787">
    <property type="term" value="F:hydrolase activity"/>
    <property type="evidence" value="ECO:0007669"/>
    <property type="project" value="InterPro"/>
</dbReference>
<protein>
    <submittedName>
        <fullName evidence="2">Metallophosphoesterase</fullName>
    </submittedName>
</protein>
<proteinExistence type="predicted"/>
<dbReference type="eggNOG" id="COG1409">
    <property type="taxonomic scope" value="Bacteria"/>
</dbReference>
<dbReference type="InterPro" id="IPR051918">
    <property type="entry name" value="STPP_CPPED1"/>
</dbReference>
<dbReference type="Gene3D" id="3.60.21.10">
    <property type="match status" value="1"/>
</dbReference>
<sequence length="272" mass="30207" precursor="true">MRRAVGTLLSAALLVALVFAAPAEFHFVLLGDRTGEAQAGIFEKVLRQAAATKPAFLLSVGDTIQGLHDATAESEWQEVDRILAPYRRIPLYLAPGNHDIWSAESERLFRRHAGHPPHYSFDYDGAHFAVVDNSRSDAMTAEEMEWLEADLRDHETADVKMVISHRPSWLIDAALGNTNSALHRMAKRYDVCCVIAGHVHQLIHAELEGVTYFAAPSAGGHLRLSGKYEDGWFFGWTNVQVKGREVVFQVHSLDGQVTPLSNWGRAGLRESK</sequence>
<dbReference type="SUPFAM" id="SSF56300">
    <property type="entry name" value="Metallo-dependent phosphatases"/>
    <property type="match status" value="1"/>
</dbReference>
<evidence type="ECO:0000313" key="2">
    <source>
        <dbReference type="EMBL" id="ABJ83393.1"/>
    </source>
</evidence>
<dbReference type="InterPro" id="IPR004843">
    <property type="entry name" value="Calcineurin-like_PHP"/>
</dbReference>
<feature type="domain" description="Calcineurin-like phosphoesterase" evidence="1">
    <location>
        <begin position="28"/>
        <end position="201"/>
    </location>
</feature>
<evidence type="ECO:0000259" key="1">
    <source>
        <dbReference type="Pfam" id="PF00149"/>
    </source>
</evidence>
<dbReference type="FunCoup" id="Q01N63">
    <property type="interactions" value="65"/>
</dbReference>